<evidence type="ECO:0000313" key="2">
    <source>
        <dbReference type="Proteomes" id="UP001630127"/>
    </source>
</evidence>
<protein>
    <submittedName>
        <fullName evidence="1">Uncharacterized protein</fullName>
    </submittedName>
</protein>
<reference evidence="1 2" key="1">
    <citation type="submission" date="2024-11" db="EMBL/GenBank/DDBJ databases">
        <title>A near-complete genome assembly of Cinchona calisaya.</title>
        <authorList>
            <person name="Lian D.C."/>
            <person name="Zhao X.W."/>
            <person name="Wei L."/>
        </authorList>
    </citation>
    <scope>NUCLEOTIDE SEQUENCE [LARGE SCALE GENOMIC DNA]</scope>
    <source>
        <tissue evidence="1">Nenye</tissue>
    </source>
</reference>
<comment type="caution">
    <text evidence="1">The sequence shown here is derived from an EMBL/GenBank/DDBJ whole genome shotgun (WGS) entry which is preliminary data.</text>
</comment>
<keyword evidence="2" id="KW-1185">Reference proteome</keyword>
<accession>A0ABD2Z4E7</accession>
<dbReference type="EMBL" id="JBJUIK010000011">
    <property type="protein sequence ID" value="KAL3513205.1"/>
    <property type="molecule type" value="Genomic_DNA"/>
</dbReference>
<sequence>MLGFTLNLWQIKEVLREWNSRVFSNVFENISKDEDEMKQSELEFENVQMVEAGIAYSQAQAKLLSCLRDDKEFWKQKARLKWIKDWDVNTKLFHASVQEKHVCSNNGGRLLNQVDADLDAEDKRAIHQQSLFLMSSPDVMTWRTTTNESSFPVVIELDTKVVVNIISDHVCTPWKLDIKCVVLGSWIPIAERSNVSYQAARLPFHTYFAKQMRW</sequence>
<gene>
    <name evidence="1" type="ORF">ACH5RR_025922</name>
</gene>
<evidence type="ECO:0000313" key="1">
    <source>
        <dbReference type="EMBL" id="KAL3513205.1"/>
    </source>
</evidence>
<proteinExistence type="predicted"/>
<dbReference type="Proteomes" id="UP001630127">
    <property type="component" value="Unassembled WGS sequence"/>
</dbReference>
<organism evidence="1 2">
    <name type="scientific">Cinchona calisaya</name>
    <dbReference type="NCBI Taxonomy" id="153742"/>
    <lineage>
        <taxon>Eukaryota</taxon>
        <taxon>Viridiplantae</taxon>
        <taxon>Streptophyta</taxon>
        <taxon>Embryophyta</taxon>
        <taxon>Tracheophyta</taxon>
        <taxon>Spermatophyta</taxon>
        <taxon>Magnoliopsida</taxon>
        <taxon>eudicotyledons</taxon>
        <taxon>Gunneridae</taxon>
        <taxon>Pentapetalae</taxon>
        <taxon>asterids</taxon>
        <taxon>lamiids</taxon>
        <taxon>Gentianales</taxon>
        <taxon>Rubiaceae</taxon>
        <taxon>Cinchonoideae</taxon>
        <taxon>Cinchoneae</taxon>
        <taxon>Cinchona</taxon>
    </lineage>
</organism>
<dbReference type="AlphaFoldDB" id="A0ABD2Z4E7"/>
<name>A0ABD2Z4E7_9GENT</name>